<keyword evidence="1" id="KW-0805">Transcription regulation</keyword>
<dbReference type="Proteomes" id="UP000460318">
    <property type="component" value="Unassembled WGS sequence"/>
</dbReference>
<keyword evidence="6" id="KW-1185">Reference proteome</keyword>
<dbReference type="PRINTS" id="PR00035">
    <property type="entry name" value="HTHGNTR"/>
</dbReference>
<evidence type="ECO:0000313" key="6">
    <source>
        <dbReference type="Proteomes" id="UP000460318"/>
    </source>
</evidence>
<dbReference type="InterPro" id="IPR028082">
    <property type="entry name" value="Peripla_BP_I"/>
</dbReference>
<dbReference type="PROSITE" id="PS50949">
    <property type="entry name" value="HTH_GNTR"/>
    <property type="match status" value="1"/>
</dbReference>
<evidence type="ECO:0000256" key="2">
    <source>
        <dbReference type="ARBA" id="ARBA00023125"/>
    </source>
</evidence>
<dbReference type="GO" id="GO:0000976">
    <property type="term" value="F:transcription cis-regulatory region binding"/>
    <property type="evidence" value="ECO:0007669"/>
    <property type="project" value="TreeGrafter"/>
</dbReference>
<dbReference type="SUPFAM" id="SSF46785">
    <property type="entry name" value="Winged helix' DNA-binding domain"/>
    <property type="match status" value="1"/>
</dbReference>
<dbReference type="PANTHER" id="PTHR30146">
    <property type="entry name" value="LACI-RELATED TRANSCRIPTIONAL REPRESSOR"/>
    <property type="match status" value="1"/>
</dbReference>
<feature type="domain" description="HTH gntR-type" evidence="4">
    <location>
        <begin position="6"/>
        <end position="74"/>
    </location>
</feature>
<reference evidence="5 6" key="1">
    <citation type="submission" date="2019-12" db="EMBL/GenBank/DDBJ databases">
        <title>Paenibacillus sp. nov., an endophytic bacterium isolated from the stem of Dendrobium.</title>
        <authorList>
            <person name="Zhao R."/>
        </authorList>
    </citation>
    <scope>NUCLEOTIDE SEQUENCE [LARGE SCALE GENOMIC DNA]</scope>
    <source>
        <strain evidence="5 6">HJL G12</strain>
    </source>
</reference>
<accession>A0A7X3LJ61</accession>
<keyword evidence="2" id="KW-0238">DNA-binding</keyword>
<evidence type="ECO:0000256" key="3">
    <source>
        <dbReference type="ARBA" id="ARBA00023163"/>
    </source>
</evidence>
<dbReference type="Gene3D" id="3.40.50.2300">
    <property type="match status" value="2"/>
</dbReference>
<dbReference type="GO" id="GO:0003700">
    <property type="term" value="F:DNA-binding transcription factor activity"/>
    <property type="evidence" value="ECO:0007669"/>
    <property type="project" value="InterPro"/>
</dbReference>
<name>A0A7X3LJ61_9BACL</name>
<dbReference type="PANTHER" id="PTHR30146:SF109">
    <property type="entry name" value="HTH-TYPE TRANSCRIPTIONAL REGULATOR GALS"/>
    <property type="match status" value="1"/>
</dbReference>
<dbReference type="InterPro" id="IPR036390">
    <property type="entry name" value="WH_DNA-bd_sf"/>
</dbReference>
<dbReference type="InterPro" id="IPR046335">
    <property type="entry name" value="LacI/GalR-like_sensor"/>
</dbReference>
<protein>
    <submittedName>
        <fullName evidence="5">GntR family transcriptional regulator</fullName>
    </submittedName>
</protein>
<proteinExistence type="predicted"/>
<dbReference type="InterPro" id="IPR036388">
    <property type="entry name" value="WH-like_DNA-bd_sf"/>
</dbReference>
<dbReference type="InterPro" id="IPR000524">
    <property type="entry name" value="Tscrpt_reg_HTH_GntR"/>
</dbReference>
<dbReference type="Pfam" id="PF00392">
    <property type="entry name" value="GntR"/>
    <property type="match status" value="1"/>
</dbReference>
<comment type="caution">
    <text evidence="5">The sequence shown here is derived from an EMBL/GenBank/DDBJ whole genome shotgun (WGS) entry which is preliminary data.</text>
</comment>
<dbReference type="RefSeq" id="WP_160499505.1">
    <property type="nucleotide sequence ID" value="NZ_WUBI01000003.1"/>
</dbReference>
<evidence type="ECO:0000313" key="5">
    <source>
        <dbReference type="EMBL" id="MWV45920.1"/>
    </source>
</evidence>
<evidence type="ECO:0000256" key="1">
    <source>
        <dbReference type="ARBA" id="ARBA00023015"/>
    </source>
</evidence>
<dbReference type="SMART" id="SM00345">
    <property type="entry name" value="HTH_GNTR"/>
    <property type="match status" value="1"/>
</dbReference>
<dbReference type="Gene3D" id="1.10.10.10">
    <property type="entry name" value="Winged helix-like DNA-binding domain superfamily/Winged helix DNA-binding domain"/>
    <property type="match status" value="1"/>
</dbReference>
<dbReference type="SUPFAM" id="SSF53822">
    <property type="entry name" value="Periplasmic binding protein-like I"/>
    <property type="match status" value="1"/>
</dbReference>
<evidence type="ECO:0000259" key="4">
    <source>
        <dbReference type="PROSITE" id="PS50949"/>
    </source>
</evidence>
<dbReference type="CDD" id="cd06267">
    <property type="entry name" value="PBP1_LacI_sugar_binding-like"/>
    <property type="match status" value="1"/>
</dbReference>
<dbReference type="AlphaFoldDB" id="A0A7X3LJ61"/>
<organism evidence="5 6">
    <name type="scientific">Paenibacillus dendrobii</name>
    <dbReference type="NCBI Taxonomy" id="2691084"/>
    <lineage>
        <taxon>Bacteria</taxon>
        <taxon>Bacillati</taxon>
        <taxon>Bacillota</taxon>
        <taxon>Bacilli</taxon>
        <taxon>Bacillales</taxon>
        <taxon>Paenibacillaceae</taxon>
        <taxon>Paenibacillus</taxon>
    </lineage>
</organism>
<dbReference type="EMBL" id="WUBI01000003">
    <property type="protein sequence ID" value="MWV45920.1"/>
    <property type="molecule type" value="Genomic_DNA"/>
</dbReference>
<sequence length="377" mass="42302">MSQEREPLYIQIQNHFKQLISTRQLAPDDRIPTEKELIDQFQVSRITVANALADLANEGWIYRIPGRGSYVKGIPESYIKNARGGAVISEVHAGNAPKIGLIFPSIEDFFAIQMVRGIRNALKDSKYSLIVMFTYNSKELEKEAIRELRSSVDGLIIFPVDAEVYNEEIIALKMENYPFVLLDRHLPGVETNVVLSDPLQGSILAVEHLWNQGHRSIAICSDTPMPTVTVEERIQGYNEALKQKGALINPALILTDFSILDAPYKDDYALYRFIKSKMATAYIALNCKLGVHIWSVARKAGLRVPEDVSIITFDNPSPMLEELSAFTFIDQNEERMGFEAASRLLDILEDPESTPKYSKTVLQPELVVNLTTGAVLS</sequence>
<dbReference type="Pfam" id="PF13377">
    <property type="entry name" value="Peripla_BP_3"/>
    <property type="match status" value="1"/>
</dbReference>
<gene>
    <name evidence="5" type="ORF">GRF59_20085</name>
</gene>
<dbReference type="CDD" id="cd07377">
    <property type="entry name" value="WHTH_GntR"/>
    <property type="match status" value="1"/>
</dbReference>
<keyword evidence="3" id="KW-0804">Transcription</keyword>